<evidence type="ECO:0000256" key="2">
    <source>
        <dbReference type="ARBA" id="ARBA00022763"/>
    </source>
</evidence>
<feature type="domain" description="UBZ4-type" evidence="8">
    <location>
        <begin position="52"/>
        <end position="79"/>
    </location>
</feature>
<reference evidence="9 10" key="1">
    <citation type="journal article" date="2015" name="Genome Biol. Evol.">
        <title>Comparative Genomics of a Bacterivorous Green Alga Reveals Evolutionary Causalities and Consequences of Phago-Mixotrophic Mode of Nutrition.</title>
        <authorList>
            <person name="Burns J.A."/>
            <person name="Paasch A."/>
            <person name="Narechania A."/>
            <person name="Kim E."/>
        </authorList>
    </citation>
    <scope>NUCLEOTIDE SEQUENCE [LARGE SCALE GENOMIC DNA]</scope>
    <source>
        <strain evidence="9 10">PLY_AMNH</strain>
    </source>
</reference>
<evidence type="ECO:0000256" key="1">
    <source>
        <dbReference type="ARBA" id="ARBA00022723"/>
    </source>
</evidence>
<keyword evidence="3 6" id="KW-0863">Zinc-finger</keyword>
<feature type="region of interest" description="Disordered" evidence="7">
    <location>
        <begin position="1"/>
        <end position="51"/>
    </location>
</feature>
<dbReference type="GO" id="GO:0008270">
    <property type="term" value="F:zinc ion binding"/>
    <property type="evidence" value="ECO:0007669"/>
    <property type="project" value="UniProtKB-KW"/>
</dbReference>
<evidence type="ECO:0000256" key="4">
    <source>
        <dbReference type="ARBA" id="ARBA00022833"/>
    </source>
</evidence>
<feature type="compositionally biased region" description="Polar residues" evidence="7">
    <location>
        <begin position="8"/>
        <end position="21"/>
    </location>
</feature>
<evidence type="ECO:0000313" key="9">
    <source>
        <dbReference type="EMBL" id="KAK3244576.1"/>
    </source>
</evidence>
<name>A0AAE0BXG1_9CHLO</name>
<dbReference type="AlphaFoldDB" id="A0AAE0BXG1"/>
<dbReference type="Proteomes" id="UP001190700">
    <property type="component" value="Unassembled WGS sequence"/>
</dbReference>
<evidence type="ECO:0000256" key="7">
    <source>
        <dbReference type="SAM" id="MobiDB-lite"/>
    </source>
</evidence>
<keyword evidence="5 6" id="KW-0234">DNA repair</keyword>
<dbReference type="PROSITE" id="PS51908">
    <property type="entry name" value="ZF_UBZ4"/>
    <property type="match status" value="1"/>
</dbReference>
<evidence type="ECO:0000259" key="8">
    <source>
        <dbReference type="PROSITE" id="PS51908"/>
    </source>
</evidence>
<dbReference type="InterPro" id="IPR006642">
    <property type="entry name" value="Rad18_UBZ4"/>
</dbReference>
<proteinExistence type="predicted"/>
<dbReference type="EMBL" id="LGRX02031689">
    <property type="protein sequence ID" value="KAK3244576.1"/>
    <property type="molecule type" value="Genomic_DNA"/>
</dbReference>
<feature type="compositionally biased region" description="Polar residues" evidence="7">
    <location>
        <begin position="102"/>
        <end position="111"/>
    </location>
</feature>
<evidence type="ECO:0000313" key="10">
    <source>
        <dbReference type="Proteomes" id="UP001190700"/>
    </source>
</evidence>
<evidence type="ECO:0000256" key="6">
    <source>
        <dbReference type="PROSITE-ProRule" id="PRU01256"/>
    </source>
</evidence>
<evidence type="ECO:0000256" key="3">
    <source>
        <dbReference type="ARBA" id="ARBA00022771"/>
    </source>
</evidence>
<feature type="region of interest" description="Disordered" evidence="7">
    <location>
        <begin position="86"/>
        <end position="139"/>
    </location>
</feature>
<dbReference type="GO" id="GO:0006281">
    <property type="term" value="P:DNA repair"/>
    <property type="evidence" value="ECO:0007669"/>
    <property type="project" value="UniProtKB-KW"/>
</dbReference>
<sequence>MTPEVEADSSTGCDPAESTNFRGKDNKRDKAKRQQQRSFAKFFAPSQATQPEVKCPICQAKFSERVINAHIDECCSGPTVLGAAEGAAADEGHANPPAESIPQESARSNSVLPIHAKSSEKAPLPAPVPPEPALQGAWKTKERRLRLRKILEQLERAVRRRRLRKEDC</sequence>
<dbReference type="Gene3D" id="3.30.160.60">
    <property type="entry name" value="Classic Zinc Finger"/>
    <property type="match status" value="1"/>
</dbReference>
<keyword evidence="1" id="KW-0479">Metal-binding</keyword>
<accession>A0AAE0BXG1</accession>
<keyword evidence="4" id="KW-0862">Zinc</keyword>
<keyword evidence="2 6" id="KW-0227">DNA damage</keyword>
<dbReference type="GO" id="GO:0003677">
    <property type="term" value="F:DNA binding"/>
    <property type="evidence" value="ECO:0007669"/>
    <property type="project" value="InterPro"/>
</dbReference>
<evidence type="ECO:0000256" key="5">
    <source>
        <dbReference type="ARBA" id="ARBA00023204"/>
    </source>
</evidence>
<organism evidence="9 10">
    <name type="scientific">Cymbomonas tetramitiformis</name>
    <dbReference type="NCBI Taxonomy" id="36881"/>
    <lineage>
        <taxon>Eukaryota</taxon>
        <taxon>Viridiplantae</taxon>
        <taxon>Chlorophyta</taxon>
        <taxon>Pyramimonadophyceae</taxon>
        <taxon>Pyramimonadales</taxon>
        <taxon>Pyramimonadaceae</taxon>
        <taxon>Cymbomonas</taxon>
    </lineage>
</organism>
<gene>
    <name evidence="9" type="ORF">CYMTET_45814</name>
</gene>
<protein>
    <recommendedName>
        <fullName evidence="8">UBZ4-type domain-containing protein</fullName>
    </recommendedName>
</protein>
<keyword evidence="10" id="KW-1185">Reference proteome</keyword>
<comment type="caution">
    <text evidence="9">The sequence shown here is derived from an EMBL/GenBank/DDBJ whole genome shotgun (WGS) entry which is preliminary data.</text>
</comment>